<dbReference type="InterPro" id="IPR003673">
    <property type="entry name" value="CoA-Trfase_fam_III"/>
</dbReference>
<comment type="caution">
    <text evidence="2">The sequence shown here is derived from an EMBL/GenBank/DDBJ whole genome shotgun (WGS) entry which is preliminary data.</text>
</comment>
<evidence type="ECO:0000313" key="3">
    <source>
        <dbReference type="Proteomes" id="UP000626148"/>
    </source>
</evidence>
<accession>A0A918KM20</accession>
<keyword evidence="3" id="KW-1185">Reference proteome</keyword>
<proteinExistence type="predicted"/>
<dbReference type="InterPro" id="IPR023606">
    <property type="entry name" value="CoA-Trfase_III_dom_1_sf"/>
</dbReference>
<evidence type="ECO:0000256" key="1">
    <source>
        <dbReference type="ARBA" id="ARBA00022679"/>
    </source>
</evidence>
<dbReference type="Gene3D" id="3.40.50.10540">
    <property type="entry name" value="Crotonobetainyl-coa:carnitine coa-transferase, domain 1"/>
    <property type="match status" value="1"/>
</dbReference>
<dbReference type="PANTHER" id="PTHR48207">
    <property type="entry name" value="SUCCINATE--HYDROXYMETHYLGLUTARATE COA-TRANSFERASE"/>
    <property type="match status" value="1"/>
</dbReference>
<dbReference type="SUPFAM" id="SSF89796">
    <property type="entry name" value="CoA-transferase family III (CaiB/BaiF)"/>
    <property type="match status" value="1"/>
</dbReference>
<name>A0A918KM20_9GAMM</name>
<dbReference type="InterPro" id="IPR044855">
    <property type="entry name" value="CoA-Trfase_III_dom3_sf"/>
</dbReference>
<keyword evidence="1 2" id="KW-0808">Transferase</keyword>
<dbReference type="Proteomes" id="UP000626148">
    <property type="component" value="Unassembled WGS sequence"/>
</dbReference>
<dbReference type="Gene3D" id="3.30.1540.10">
    <property type="entry name" value="formyl-coa transferase, domain 3"/>
    <property type="match status" value="1"/>
</dbReference>
<dbReference type="PANTHER" id="PTHR48207:SF3">
    <property type="entry name" value="SUCCINATE--HYDROXYMETHYLGLUTARATE COA-TRANSFERASE"/>
    <property type="match status" value="1"/>
</dbReference>
<gene>
    <name evidence="2" type="ORF">GCM10007392_40550</name>
</gene>
<dbReference type="Pfam" id="PF02515">
    <property type="entry name" value="CoA_transf_3"/>
    <property type="match status" value="1"/>
</dbReference>
<sequence length="407" mass="44455">MDTHAQAGALAGIKVLDLSRILAGPWASQMLADFGADVIKVERPGSGDDTRGWGPPFFESDDGDERVAAYFHSCNRNKRSIAIDFTHPEGQALVRELVKEADVLVENFKVGGLAKYGLDYDSLKAINPALVYCSITGFGQTGPYRQRAGYDFLIQAMGGLMSVTGEPDGQPMKVGVALTDVLTGLYAANAIQAALLYRYRTGRGQYIDMALLDVQVAAMANQAMNYLATEQAPGRLGNAHPNIVPYQAFATSDGHIILAVGNDGQFQRFCEVAGVPELARDERFATNRGRVAHRDELVPMLADVIRVHSRDWWLTELERVSVPCGPINTLKETFEDEHVQAREMRRTLPHPTLGEVPSVANPIRFSESEVQYRSAPPSLGSDTEAVLQALGHDVDDIARMRMQGIIG</sequence>
<dbReference type="GO" id="GO:0008410">
    <property type="term" value="F:CoA-transferase activity"/>
    <property type="evidence" value="ECO:0007669"/>
    <property type="project" value="TreeGrafter"/>
</dbReference>
<organism evidence="2 3">
    <name type="scientific">Saccharospirillum salsuginis</name>
    <dbReference type="NCBI Taxonomy" id="418750"/>
    <lineage>
        <taxon>Bacteria</taxon>
        <taxon>Pseudomonadati</taxon>
        <taxon>Pseudomonadota</taxon>
        <taxon>Gammaproteobacteria</taxon>
        <taxon>Oceanospirillales</taxon>
        <taxon>Saccharospirillaceae</taxon>
        <taxon>Saccharospirillum</taxon>
    </lineage>
</organism>
<protein>
    <submittedName>
        <fullName evidence="2">CoA transferase</fullName>
    </submittedName>
</protein>
<dbReference type="RefSeq" id="WP_189612155.1">
    <property type="nucleotide sequence ID" value="NZ_BMXR01000012.1"/>
</dbReference>
<reference evidence="2" key="1">
    <citation type="journal article" date="2014" name="Int. J. Syst. Evol. Microbiol.">
        <title>Complete genome sequence of Corynebacterium casei LMG S-19264T (=DSM 44701T), isolated from a smear-ripened cheese.</title>
        <authorList>
            <consortium name="US DOE Joint Genome Institute (JGI-PGF)"/>
            <person name="Walter F."/>
            <person name="Albersmeier A."/>
            <person name="Kalinowski J."/>
            <person name="Ruckert C."/>
        </authorList>
    </citation>
    <scope>NUCLEOTIDE SEQUENCE</scope>
    <source>
        <strain evidence="2">KCTC 22169</strain>
    </source>
</reference>
<dbReference type="AlphaFoldDB" id="A0A918KM20"/>
<dbReference type="EMBL" id="BMXR01000012">
    <property type="protein sequence ID" value="GGX68799.1"/>
    <property type="molecule type" value="Genomic_DNA"/>
</dbReference>
<reference evidence="2" key="2">
    <citation type="submission" date="2020-09" db="EMBL/GenBank/DDBJ databases">
        <authorList>
            <person name="Sun Q."/>
            <person name="Kim S."/>
        </authorList>
    </citation>
    <scope>NUCLEOTIDE SEQUENCE</scope>
    <source>
        <strain evidence="2">KCTC 22169</strain>
    </source>
</reference>
<dbReference type="InterPro" id="IPR050483">
    <property type="entry name" value="CoA-transferase_III_domain"/>
</dbReference>
<evidence type="ECO:0000313" key="2">
    <source>
        <dbReference type="EMBL" id="GGX68799.1"/>
    </source>
</evidence>